<dbReference type="STRING" id="1555241.A0A4P9X5V5"/>
<dbReference type="PANTHER" id="PTHR10252">
    <property type="entry name" value="HISTONE-LIKE TRANSCRIPTION FACTOR CCAAT-RELATED"/>
    <property type="match status" value="1"/>
</dbReference>
<dbReference type="GO" id="GO:0000976">
    <property type="term" value="F:transcription cis-regulatory region binding"/>
    <property type="evidence" value="ECO:0007669"/>
    <property type="project" value="TreeGrafter"/>
</dbReference>
<organism evidence="4 5">
    <name type="scientific">Caulochytrium protostelioides</name>
    <dbReference type="NCBI Taxonomy" id="1555241"/>
    <lineage>
        <taxon>Eukaryota</taxon>
        <taxon>Fungi</taxon>
        <taxon>Fungi incertae sedis</taxon>
        <taxon>Chytridiomycota</taxon>
        <taxon>Chytridiomycota incertae sedis</taxon>
        <taxon>Chytridiomycetes</taxon>
        <taxon>Caulochytriales</taxon>
        <taxon>Caulochytriaceae</taxon>
        <taxon>Caulochytrium</taxon>
    </lineage>
</organism>
<feature type="compositionally biased region" description="Pro residues" evidence="3">
    <location>
        <begin position="262"/>
        <end position="281"/>
    </location>
</feature>
<feature type="compositionally biased region" description="Pro residues" evidence="3">
    <location>
        <begin position="40"/>
        <end position="56"/>
    </location>
</feature>
<evidence type="ECO:0000256" key="3">
    <source>
        <dbReference type="SAM" id="MobiDB-lite"/>
    </source>
</evidence>
<dbReference type="Gene3D" id="1.10.20.10">
    <property type="entry name" value="Histone, subunit A"/>
    <property type="match status" value="1"/>
</dbReference>
<dbReference type="PANTHER" id="PTHR10252:SF54">
    <property type="entry name" value="CHROMATIN ACCESSIBILITY COMPLEX PROTEIN 1"/>
    <property type="match status" value="1"/>
</dbReference>
<feature type="region of interest" description="Disordered" evidence="3">
    <location>
        <begin position="504"/>
        <end position="533"/>
    </location>
</feature>
<feature type="compositionally biased region" description="Low complexity" evidence="3">
    <location>
        <begin position="520"/>
        <end position="530"/>
    </location>
</feature>
<gene>
    <name evidence="4" type="ORF">CXG81DRAFT_26762</name>
</gene>
<sequence length="617" mass="64684">MAADTPRRSRSRLASHLPPSGQAMQTLKSAPPGRHVARAPRPPRPPIAQTPRPAWPVPLQLPTHHDAADVSVAPRPSDPAEMHAALVPRPIRTAAPPAVAVAVARHHADTMTAAAAAAAAASASMLAAMREHGRSGGTDPRDAWSDRTMAAAGTAPRRAHPYRRLGAAESRAEPRQSPPRASPPPFLVPSPSPYRGDGAPEISTPMSTMDPLTGAPASLWYHSGQATPVDAGAMHHAPVTRVNDNPQGAWLEARPGRSHPDLPTPAHPRPPRPPRSQPPPLLSHVHDRGAPPPPREDLATDAASVPISETTQILPLAHVHRIMAAAESDLMLLALAEAEAEADADADVDAVLRAAPARVVMTPAASALVAKACELFIGDLTRHGWNARVGTQPPPATPGQSVRRLTIRPPDLAAAVAAADRFDFLQDLLPADGEGGANTDADGEADGLRDASQAAWAAAAAMVAEDGGDHGDHEQDLADADAVTFPSINDFSPATLAELVRKMPASGANGDGEDEDDGARATAAAASESAPLWSDATASEAIISRQVLQDPRMQARIIEACENHIRELLHQVAAAQQHRHSDEHDDATEGDDDPHRPAWPPHHAHDGEMASLSHSPS</sequence>
<dbReference type="EMBL" id="ML014211">
    <property type="protein sequence ID" value="RKP00533.1"/>
    <property type="molecule type" value="Genomic_DNA"/>
</dbReference>
<dbReference type="OrthoDB" id="1272441at2759"/>
<dbReference type="InterPro" id="IPR009072">
    <property type="entry name" value="Histone-fold"/>
</dbReference>
<keyword evidence="2" id="KW-0539">Nucleus</keyword>
<feature type="compositionally biased region" description="Basic and acidic residues" evidence="3">
    <location>
        <begin position="284"/>
        <end position="298"/>
    </location>
</feature>
<evidence type="ECO:0000313" key="4">
    <source>
        <dbReference type="EMBL" id="RKP00533.1"/>
    </source>
</evidence>
<dbReference type="GO" id="GO:0046982">
    <property type="term" value="F:protein heterodimerization activity"/>
    <property type="evidence" value="ECO:0007669"/>
    <property type="project" value="InterPro"/>
</dbReference>
<dbReference type="Proteomes" id="UP000274922">
    <property type="component" value="Unassembled WGS sequence"/>
</dbReference>
<feature type="region of interest" description="Disordered" evidence="3">
    <location>
        <begin position="151"/>
        <end position="211"/>
    </location>
</feature>
<evidence type="ECO:0000256" key="1">
    <source>
        <dbReference type="ARBA" id="ARBA00004123"/>
    </source>
</evidence>
<keyword evidence="5" id="KW-1185">Reference proteome</keyword>
<evidence type="ECO:0000256" key="2">
    <source>
        <dbReference type="ARBA" id="ARBA00023242"/>
    </source>
</evidence>
<evidence type="ECO:0008006" key="6">
    <source>
        <dbReference type="Google" id="ProtNLM"/>
    </source>
</evidence>
<dbReference type="GO" id="GO:0005634">
    <property type="term" value="C:nucleus"/>
    <property type="evidence" value="ECO:0007669"/>
    <property type="project" value="UniProtKB-SubCell"/>
</dbReference>
<feature type="region of interest" description="Disordered" evidence="3">
    <location>
        <begin position="1"/>
        <end position="61"/>
    </location>
</feature>
<name>A0A4P9X5V5_9FUNG</name>
<feature type="region of interest" description="Disordered" evidence="3">
    <location>
        <begin position="573"/>
        <end position="617"/>
    </location>
</feature>
<comment type="subcellular location">
    <subcellularLocation>
        <location evidence="1">Nucleus</location>
    </subcellularLocation>
</comment>
<evidence type="ECO:0000313" key="5">
    <source>
        <dbReference type="Proteomes" id="UP000274922"/>
    </source>
</evidence>
<accession>A0A4P9X5V5</accession>
<dbReference type="SUPFAM" id="SSF47113">
    <property type="entry name" value="Histone-fold"/>
    <property type="match status" value="1"/>
</dbReference>
<dbReference type="AlphaFoldDB" id="A0A4P9X5V5"/>
<proteinExistence type="predicted"/>
<dbReference type="InterPro" id="IPR050568">
    <property type="entry name" value="Transcr_DNA_Rep_Reg"/>
</dbReference>
<protein>
    <recommendedName>
        <fullName evidence="6">Transcription factor CBF/NF-Y/archaeal histone domain-containing protein</fullName>
    </recommendedName>
</protein>
<reference evidence="5" key="1">
    <citation type="journal article" date="2018" name="Nat. Microbiol.">
        <title>Leveraging single-cell genomics to expand the fungal tree of life.</title>
        <authorList>
            <person name="Ahrendt S.R."/>
            <person name="Quandt C.A."/>
            <person name="Ciobanu D."/>
            <person name="Clum A."/>
            <person name="Salamov A."/>
            <person name="Andreopoulos B."/>
            <person name="Cheng J.F."/>
            <person name="Woyke T."/>
            <person name="Pelin A."/>
            <person name="Henrissat B."/>
            <person name="Reynolds N.K."/>
            <person name="Benny G.L."/>
            <person name="Smith M.E."/>
            <person name="James T.Y."/>
            <person name="Grigoriev I.V."/>
        </authorList>
    </citation>
    <scope>NUCLEOTIDE SEQUENCE [LARGE SCALE GENOMIC DNA]</scope>
    <source>
        <strain evidence="5">ATCC 52028</strain>
    </source>
</reference>
<feature type="compositionally biased region" description="Pro residues" evidence="3">
    <location>
        <begin position="176"/>
        <end position="192"/>
    </location>
</feature>
<feature type="region of interest" description="Disordered" evidence="3">
    <location>
        <begin position="239"/>
        <end position="299"/>
    </location>
</feature>
<dbReference type="GO" id="GO:0006355">
    <property type="term" value="P:regulation of DNA-templated transcription"/>
    <property type="evidence" value="ECO:0007669"/>
    <property type="project" value="TreeGrafter"/>
</dbReference>